<dbReference type="OrthoDB" id="10651316at2759"/>
<dbReference type="STRING" id="5722.A2FEZ2"/>
<protein>
    <submittedName>
        <fullName evidence="3">Uncharacterized protein</fullName>
    </submittedName>
</protein>
<keyword evidence="4" id="KW-1185">Reference proteome</keyword>
<evidence type="ECO:0000313" key="4">
    <source>
        <dbReference type="Proteomes" id="UP000001542"/>
    </source>
</evidence>
<dbReference type="EMBL" id="DS113754">
    <property type="protein sequence ID" value="EAX96546.1"/>
    <property type="molecule type" value="Genomic_DNA"/>
</dbReference>
<feature type="coiled-coil region" evidence="1">
    <location>
        <begin position="324"/>
        <end position="351"/>
    </location>
</feature>
<dbReference type="InParanoid" id="A2FEZ2"/>
<reference evidence="3" key="2">
    <citation type="journal article" date="2007" name="Science">
        <title>Draft genome sequence of the sexually transmitted pathogen Trichomonas vaginalis.</title>
        <authorList>
            <person name="Carlton J.M."/>
            <person name="Hirt R.P."/>
            <person name="Silva J.C."/>
            <person name="Delcher A.L."/>
            <person name="Schatz M."/>
            <person name="Zhao Q."/>
            <person name="Wortman J.R."/>
            <person name="Bidwell S.L."/>
            <person name="Alsmark U.C.M."/>
            <person name="Besteiro S."/>
            <person name="Sicheritz-Ponten T."/>
            <person name="Noel C.J."/>
            <person name="Dacks J.B."/>
            <person name="Foster P.G."/>
            <person name="Simillion C."/>
            <person name="Van de Peer Y."/>
            <person name="Miranda-Saavedra D."/>
            <person name="Barton G.J."/>
            <person name="Westrop G.D."/>
            <person name="Mueller S."/>
            <person name="Dessi D."/>
            <person name="Fiori P.L."/>
            <person name="Ren Q."/>
            <person name="Paulsen I."/>
            <person name="Zhang H."/>
            <person name="Bastida-Corcuera F.D."/>
            <person name="Simoes-Barbosa A."/>
            <person name="Brown M.T."/>
            <person name="Hayes R.D."/>
            <person name="Mukherjee M."/>
            <person name="Okumura C.Y."/>
            <person name="Schneider R."/>
            <person name="Smith A.J."/>
            <person name="Vanacova S."/>
            <person name="Villalvazo M."/>
            <person name="Haas B.J."/>
            <person name="Pertea M."/>
            <person name="Feldblyum T.V."/>
            <person name="Utterback T.R."/>
            <person name="Shu C.L."/>
            <person name="Osoegawa K."/>
            <person name="de Jong P.J."/>
            <person name="Hrdy I."/>
            <person name="Horvathova L."/>
            <person name="Zubacova Z."/>
            <person name="Dolezal P."/>
            <person name="Malik S.B."/>
            <person name="Logsdon J.M. Jr."/>
            <person name="Henze K."/>
            <person name="Gupta A."/>
            <person name="Wang C.C."/>
            <person name="Dunne R.L."/>
            <person name="Upcroft J.A."/>
            <person name="Upcroft P."/>
            <person name="White O."/>
            <person name="Salzberg S.L."/>
            <person name="Tang P."/>
            <person name="Chiu C.-H."/>
            <person name="Lee Y.-S."/>
            <person name="Embley T.M."/>
            <person name="Coombs G.H."/>
            <person name="Mottram J.C."/>
            <person name="Tachezy J."/>
            <person name="Fraser-Liggett C.M."/>
            <person name="Johnson P.J."/>
        </authorList>
    </citation>
    <scope>NUCLEOTIDE SEQUENCE [LARGE SCALE GENOMIC DNA]</scope>
    <source>
        <strain evidence="3">G3</strain>
    </source>
</reference>
<feature type="region of interest" description="Disordered" evidence="2">
    <location>
        <begin position="1"/>
        <end position="20"/>
    </location>
</feature>
<organism evidence="3 4">
    <name type="scientific">Trichomonas vaginalis (strain ATCC PRA-98 / G3)</name>
    <dbReference type="NCBI Taxonomy" id="412133"/>
    <lineage>
        <taxon>Eukaryota</taxon>
        <taxon>Metamonada</taxon>
        <taxon>Parabasalia</taxon>
        <taxon>Trichomonadida</taxon>
        <taxon>Trichomonadidae</taxon>
        <taxon>Trichomonas</taxon>
    </lineage>
</organism>
<dbReference type="Proteomes" id="UP000001542">
    <property type="component" value="Unassembled WGS sequence"/>
</dbReference>
<name>A2FEZ2_TRIV3</name>
<dbReference type="VEuPathDB" id="TrichDB:TVAG_256860"/>
<dbReference type="SMR" id="A2FEZ2"/>
<evidence type="ECO:0000313" key="3">
    <source>
        <dbReference type="EMBL" id="EAX96546.1"/>
    </source>
</evidence>
<proteinExistence type="predicted"/>
<keyword evidence="1" id="KW-0175">Coiled coil</keyword>
<dbReference type="RefSeq" id="XP_001309476.1">
    <property type="nucleotide sequence ID" value="XM_001309475.1"/>
</dbReference>
<accession>A2FEZ2</accession>
<dbReference type="KEGG" id="tva:4754319"/>
<reference evidence="3" key="1">
    <citation type="submission" date="2006-10" db="EMBL/GenBank/DDBJ databases">
        <authorList>
            <person name="Amadeo P."/>
            <person name="Zhao Q."/>
            <person name="Wortman J."/>
            <person name="Fraser-Liggett C."/>
            <person name="Carlton J."/>
        </authorList>
    </citation>
    <scope>NUCLEOTIDE SEQUENCE</scope>
    <source>
        <strain evidence="3">G3</strain>
    </source>
</reference>
<evidence type="ECO:0000256" key="1">
    <source>
        <dbReference type="SAM" id="Coils"/>
    </source>
</evidence>
<gene>
    <name evidence="3" type="ORF">TVAG_256860</name>
</gene>
<evidence type="ECO:0000256" key="2">
    <source>
        <dbReference type="SAM" id="MobiDB-lite"/>
    </source>
</evidence>
<dbReference type="VEuPathDB" id="TrichDB:TVAGG3_0046790"/>
<sequence>METPEIINDLSNQRVKASEQNEKKRLEAAVQELELLKRQQSVLESTLNDLQFSIDELKCERAEKEKMLEENEPEVEHGAFFKILTQLENREVELQEKIKEQKKIYADLMHEQSIVQQKNKKLQKEFETQKVHLHNDEMNSRTARDKLDVLTTEIIEKENEYHDLCELAEQLEQELVQKSEENKNANENLNENLKKQRDKLIVDLIRRQAEENDMKNKIIQTERECAARKKQQEREIKKAESINEWKIVRQKLNTIIIKSKKKLNDTLKSLESTRNKETALRAKFKELLGEDDPGDGTGQMARRMLQAEIQRLSNLPDDEYEQDLAVEREYYDSLKRQIEILENSIKKFEGYRTDILSSLDEELIQASNDGYVRLLKQDLQESIQMKNGNY</sequence>
<dbReference type="AlphaFoldDB" id="A2FEZ2"/>